<accession>A0A9W7FWB9</accession>
<keyword evidence="2" id="KW-0472">Membrane</keyword>
<reference evidence="4" key="1">
    <citation type="journal article" date="2023" name="Commun. Biol.">
        <title>Genome analysis of Parmales, the sister group of diatoms, reveals the evolutionary specialization of diatoms from phago-mixotrophs to photoautotrophs.</title>
        <authorList>
            <person name="Ban H."/>
            <person name="Sato S."/>
            <person name="Yoshikawa S."/>
            <person name="Yamada K."/>
            <person name="Nakamura Y."/>
            <person name="Ichinomiya M."/>
            <person name="Sato N."/>
            <person name="Blanc-Mathieu R."/>
            <person name="Endo H."/>
            <person name="Kuwata A."/>
            <person name="Ogata H."/>
        </authorList>
    </citation>
    <scope>NUCLEOTIDE SEQUENCE [LARGE SCALE GENOMIC DNA]</scope>
</reference>
<dbReference type="Proteomes" id="UP001165065">
    <property type="component" value="Unassembled WGS sequence"/>
</dbReference>
<evidence type="ECO:0000256" key="1">
    <source>
        <dbReference type="SAM" id="MobiDB-lite"/>
    </source>
</evidence>
<comment type="caution">
    <text evidence="3">The sequence shown here is derived from an EMBL/GenBank/DDBJ whole genome shotgun (WGS) entry which is preliminary data.</text>
</comment>
<dbReference type="EMBL" id="BRYA01000576">
    <property type="protein sequence ID" value="GMI23841.1"/>
    <property type="molecule type" value="Genomic_DNA"/>
</dbReference>
<organism evidence="3 4">
    <name type="scientific">Triparma columacea</name>
    <dbReference type="NCBI Taxonomy" id="722753"/>
    <lineage>
        <taxon>Eukaryota</taxon>
        <taxon>Sar</taxon>
        <taxon>Stramenopiles</taxon>
        <taxon>Ochrophyta</taxon>
        <taxon>Bolidophyceae</taxon>
        <taxon>Parmales</taxon>
        <taxon>Triparmaceae</taxon>
        <taxon>Triparma</taxon>
    </lineage>
</organism>
<evidence type="ECO:0000256" key="2">
    <source>
        <dbReference type="SAM" id="Phobius"/>
    </source>
</evidence>
<feature type="transmembrane region" description="Helical" evidence="2">
    <location>
        <begin position="147"/>
        <end position="169"/>
    </location>
</feature>
<name>A0A9W7FWB9_9STRA</name>
<dbReference type="OrthoDB" id="10324338at2759"/>
<evidence type="ECO:0000313" key="4">
    <source>
        <dbReference type="Proteomes" id="UP001165065"/>
    </source>
</evidence>
<evidence type="ECO:0000313" key="3">
    <source>
        <dbReference type="EMBL" id="GMI23841.1"/>
    </source>
</evidence>
<protein>
    <submittedName>
        <fullName evidence="3">Uncharacterized protein</fullName>
    </submittedName>
</protein>
<dbReference type="AlphaFoldDB" id="A0A9W7FWB9"/>
<keyword evidence="2" id="KW-0812">Transmembrane</keyword>
<feature type="region of interest" description="Disordered" evidence="1">
    <location>
        <begin position="179"/>
        <end position="211"/>
    </location>
</feature>
<gene>
    <name evidence="3" type="ORF">TrCOL_g4455</name>
</gene>
<proteinExistence type="predicted"/>
<sequence length="211" mass="24504">MKCSMGTPCEDDEYTFWNWQKDMLDEVEAGVRREGLWFMQDKESIDMWNNGIGCGHDDLVVYDRTGRVSDYFPSENTFTKLAESGVAEEKNITFVQQDLLTEEGYENVKNAVVHARQWNDKWCKIPPSGEPHGQSISDMDATEAKEGLLFVAFIVFVFAVAIAIGRHFVHKRDNNNRRWTKLNDAEDGGEEDFEMRKLGRREEEEDVFDEW</sequence>
<keyword evidence="2" id="KW-1133">Transmembrane helix</keyword>
<keyword evidence="4" id="KW-1185">Reference proteome</keyword>